<dbReference type="Proteomes" id="UP000092377">
    <property type="component" value="Unassembled WGS sequence"/>
</dbReference>
<organism evidence="1 2">
    <name type="scientific">Morganella psychrotolerans</name>
    <dbReference type="NCBI Taxonomy" id="368603"/>
    <lineage>
        <taxon>Bacteria</taxon>
        <taxon>Pseudomonadati</taxon>
        <taxon>Pseudomonadota</taxon>
        <taxon>Gammaproteobacteria</taxon>
        <taxon>Enterobacterales</taxon>
        <taxon>Morganellaceae</taxon>
        <taxon>Morganella</taxon>
    </lineage>
</organism>
<evidence type="ECO:0000313" key="1">
    <source>
        <dbReference type="EMBL" id="OBU07631.1"/>
    </source>
</evidence>
<evidence type="ECO:0000313" key="2">
    <source>
        <dbReference type="Proteomes" id="UP000092377"/>
    </source>
</evidence>
<reference evidence="2" key="1">
    <citation type="submission" date="2016-06" db="EMBL/GenBank/DDBJ databases">
        <authorList>
            <person name="Butler K."/>
        </authorList>
    </citation>
    <scope>NUCLEOTIDE SEQUENCE [LARGE SCALE GENOMIC DNA]</scope>
    <source>
        <strain evidence="2">GCSL-Mp20</strain>
    </source>
</reference>
<keyword evidence="2" id="KW-1185">Reference proteome</keyword>
<sequence>MSQNSDIAGFVCREKETRNILNYKEAKMRGKDCRISETFLTKIAGKTRIIDLQVNAGRNPER</sequence>
<name>A0A1B8HEX6_9GAMM</name>
<comment type="caution">
    <text evidence="1">The sequence shown here is derived from an EMBL/GenBank/DDBJ whole genome shotgun (WGS) entry which is preliminary data.</text>
</comment>
<dbReference type="AlphaFoldDB" id="A0A1B8HEX6"/>
<gene>
    <name evidence="1" type="ORF">AYY18_05225</name>
</gene>
<proteinExistence type="predicted"/>
<dbReference type="EMBL" id="LZEY01000023">
    <property type="protein sequence ID" value="OBU07631.1"/>
    <property type="molecule type" value="Genomic_DNA"/>
</dbReference>
<accession>A0A1B8HEX6</accession>
<protein>
    <submittedName>
        <fullName evidence="1">Uncharacterized protein</fullName>
    </submittedName>
</protein>